<organism evidence="2 3">
    <name type="scientific">Mycolicibacterium wolinskyi</name>
    <dbReference type="NCBI Taxonomy" id="59750"/>
    <lineage>
        <taxon>Bacteria</taxon>
        <taxon>Bacillati</taxon>
        <taxon>Actinomycetota</taxon>
        <taxon>Actinomycetes</taxon>
        <taxon>Mycobacteriales</taxon>
        <taxon>Mycobacteriaceae</taxon>
        <taxon>Mycolicibacterium</taxon>
    </lineage>
</organism>
<reference evidence="2 3" key="1">
    <citation type="submission" date="2015-07" db="EMBL/GenBank/DDBJ databases">
        <title>A draft genome sequence of Mycobacterium wolinskyi.</title>
        <authorList>
            <person name="de Man T.J."/>
            <person name="Perry K.A."/>
            <person name="Coulliette A.D."/>
            <person name="Jensen B."/>
            <person name="Toney N.C."/>
            <person name="Limbago B.M."/>
            <person name="Noble-Wang J."/>
        </authorList>
    </citation>
    <scope>NUCLEOTIDE SEQUENCE [LARGE SCALE GENOMIC DNA]</scope>
    <source>
        <strain evidence="2 3">CDC_01</strain>
    </source>
</reference>
<dbReference type="Proteomes" id="UP000070612">
    <property type="component" value="Unassembled WGS sequence"/>
</dbReference>
<evidence type="ECO:0000313" key="3">
    <source>
        <dbReference type="Proteomes" id="UP000070612"/>
    </source>
</evidence>
<evidence type="ECO:0000313" key="2">
    <source>
        <dbReference type="EMBL" id="KWX19711.1"/>
    </source>
</evidence>
<sequence>MFALYGDGHLQADDLSLSPHIDLSGHPTDPSENSVVVRDSRTWVQGGKELRNRRLVSGPQRVFTLVRR</sequence>
<proteinExistence type="predicted"/>
<protein>
    <submittedName>
        <fullName evidence="2">Uncharacterized protein</fullName>
    </submittedName>
</protein>
<evidence type="ECO:0000256" key="1">
    <source>
        <dbReference type="SAM" id="MobiDB-lite"/>
    </source>
</evidence>
<feature type="region of interest" description="Disordered" evidence="1">
    <location>
        <begin position="16"/>
        <end position="35"/>
    </location>
</feature>
<accession>A0A132PBK3</accession>
<keyword evidence="3" id="KW-1185">Reference proteome</keyword>
<gene>
    <name evidence="2" type="ORF">AFM11_34270</name>
</gene>
<dbReference type="PATRIC" id="fig|59750.3.peg.5196"/>
<dbReference type="EMBL" id="LGTW01000037">
    <property type="protein sequence ID" value="KWX19711.1"/>
    <property type="molecule type" value="Genomic_DNA"/>
</dbReference>
<name>A0A132PBK3_9MYCO</name>
<comment type="caution">
    <text evidence="2">The sequence shown here is derived from an EMBL/GenBank/DDBJ whole genome shotgun (WGS) entry which is preliminary data.</text>
</comment>
<dbReference type="AlphaFoldDB" id="A0A132PBK3"/>